<evidence type="ECO:0000256" key="3">
    <source>
        <dbReference type="ARBA" id="ARBA00023014"/>
    </source>
</evidence>
<dbReference type="PANTHER" id="PTHR40447">
    <property type="entry name" value="ANAEROBIC SULFITE REDUCTASE SUBUNIT A"/>
    <property type="match status" value="1"/>
</dbReference>
<dbReference type="InterPro" id="IPR017896">
    <property type="entry name" value="4Fe4S_Fe-S-bd"/>
</dbReference>
<comment type="caution">
    <text evidence="5">The sequence shown here is derived from an EMBL/GenBank/DDBJ whole genome shotgun (WGS) entry which is preliminary data.</text>
</comment>
<reference evidence="5 6" key="1">
    <citation type="submission" date="2021-05" db="EMBL/GenBank/DDBJ databases">
        <title>Petroleum and Energy Research Collection (APPE): ex situ preservation of microbial diversity associated with the oil industry and exploitation of its biotechnological potential.</title>
        <authorList>
            <person name="Paixao C.T.M."/>
            <person name="Gomes M.B."/>
            <person name="Oliveira V.M."/>
        </authorList>
    </citation>
    <scope>NUCLEOTIDE SEQUENCE [LARGE SCALE GENOMIC DNA]</scope>
    <source>
        <strain evidence="5 6">LIT2</strain>
    </source>
</reference>
<dbReference type="PROSITE" id="PS51379">
    <property type="entry name" value="4FE4S_FER_2"/>
    <property type="match status" value="2"/>
</dbReference>
<evidence type="ECO:0000313" key="6">
    <source>
        <dbReference type="Proteomes" id="UP001319883"/>
    </source>
</evidence>
<evidence type="ECO:0000259" key="4">
    <source>
        <dbReference type="PROSITE" id="PS51379"/>
    </source>
</evidence>
<dbReference type="EMBL" id="JAGXFD010000001">
    <property type="protein sequence ID" value="MBZ9568354.1"/>
    <property type="molecule type" value="Genomic_DNA"/>
</dbReference>
<dbReference type="Pfam" id="PF17179">
    <property type="entry name" value="Fer4_22"/>
    <property type="match status" value="1"/>
</dbReference>
<dbReference type="Proteomes" id="UP001319883">
    <property type="component" value="Unassembled WGS sequence"/>
</dbReference>
<sequence>MPDCQRLTTDGLQALLDALRARGYRVIGPTLHDQAIVYDDIHTLDDLPAGWTDEQEAGHYRLTRRRDAALFGYAVGPHSWKRFLHPPVQRLWRARHEDDEIIVVAEPAEATRVALLGVRACELHAIAIQDRVLLGGDYRDGHYQARRRDNFIVAVNCAEAGGTCFCASMDTGPQAQHGFDLVLTELVGDGEHRFLVEAGTPEGREVLAELPASPASDAEIAAAEALLAATAASMGREMAAGDVRELLLANLEHPRWDDVASRCLTCGNCTMVCPTCFCTSEADSSDLTGTETSRSRHWDSCFTMDFSYLHGGSVRASGRARYRQWMTHKLATWHDQFGTSGCVGCGRCITWCPVGIDITEEVRAIRETRDGAPT</sequence>
<dbReference type="Gene3D" id="1.10.1060.10">
    <property type="entry name" value="Alpha-helical ferredoxin"/>
    <property type="match status" value="1"/>
</dbReference>
<dbReference type="InterPro" id="IPR009051">
    <property type="entry name" value="Helical_ferredxn"/>
</dbReference>
<feature type="domain" description="4Fe-4S ferredoxin-type" evidence="4">
    <location>
        <begin position="252"/>
        <end position="284"/>
    </location>
</feature>
<keyword evidence="3" id="KW-0411">Iron-sulfur</keyword>
<dbReference type="SUPFAM" id="SSF46548">
    <property type="entry name" value="alpha-helical ferredoxin"/>
    <property type="match status" value="1"/>
</dbReference>
<feature type="domain" description="4Fe-4S ferredoxin-type" evidence="4">
    <location>
        <begin position="333"/>
        <end position="361"/>
    </location>
</feature>
<name>A0ABS7X0D4_9GAMM</name>
<gene>
    <name evidence="5" type="ORF">KGQ91_11810</name>
</gene>
<keyword evidence="2" id="KW-0408">Iron</keyword>
<accession>A0ABS7X0D4</accession>
<evidence type="ECO:0000313" key="5">
    <source>
        <dbReference type="EMBL" id="MBZ9568354.1"/>
    </source>
</evidence>
<organism evidence="5 6">
    <name type="scientific">Modicisalibacter tunisiensis</name>
    <dbReference type="NCBI Taxonomy" id="390637"/>
    <lineage>
        <taxon>Bacteria</taxon>
        <taxon>Pseudomonadati</taxon>
        <taxon>Pseudomonadota</taxon>
        <taxon>Gammaproteobacteria</taxon>
        <taxon>Oceanospirillales</taxon>
        <taxon>Halomonadaceae</taxon>
        <taxon>Modicisalibacter</taxon>
    </lineage>
</organism>
<proteinExistence type="predicted"/>
<dbReference type="PANTHER" id="PTHR40447:SF1">
    <property type="entry name" value="ANAEROBIC SULFITE REDUCTASE SUBUNIT A"/>
    <property type="match status" value="1"/>
</dbReference>
<protein>
    <submittedName>
        <fullName evidence="5">4Fe-4S dicluster domain-containing protein</fullName>
    </submittedName>
</protein>
<keyword evidence="1" id="KW-0479">Metal-binding</keyword>
<dbReference type="RefSeq" id="WP_224414997.1">
    <property type="nucleotide sequence ID" value="NZ_JAGXFC010000001.1"/>
</dbReference>
<evidence type="ECO:0000256" key="2">
    <source>
        <dbReference type="ARBA" id="ARBA00023004"/>
    </source>
</evidence>
<evidence type="ECO:0000256" key="1">
    <source>
        <dbReference type="ARBA" id="ARBA00022723"/>
    </source>
</evidence>
<keyword evidence="6" id="KW-1185">Reference proteome</keyword>
<dbReference type="InterPro" id="IPR017900">
    <property type="entry name" value="4Fe4S_Fe_S_CS"/>
</dbReference>
<dbReference type="PROSITE" id="PS00198">
    <property type="entry name" value="4FE4S_FER_1"/>
    <property type="match status" value="2"/>
</dbReference>